<dbReference type="Proteomes" id="UP000076722">
    <property type="component" value="Unassembled WGS sequence"/>
</dbReference>
<protein>
    <submittedName>
        <fullName evidence="1">Uncharacterized protein</fullName>
    </submittedName>
</protein>
<dbReference type="EMBL" id="KV419455">
    <property type="protein sequence ID" value="KZS87165.1"/>
    <property type="molecule type" value="Genomic_DNA"/>
</dbReference>
<sequence length="177" mass="19427">MTGCWTATAVAVASHGKFGIWQPVAVAGHEEFWKKSSQVDVRVDADESGDEPIIGNRVHIGARRVHNSTTDSGESVKEVVVRVDADESGDERTVLAPLCEIESLAAGMFRTRLRVEGRREDYCCTIIGGERGMQWMLETEWRFKSGKGKKSRGGLLKASMSDDVGLQLATADERSRT</sequence>
<name>A0A164MY45_9AGAM</name>
<reference evidence="1 2" key="1">
    <citation type="journal article" date="2016" name="Mol. Biol. Evol.">
        <title>Comparative Genomics of Early-Diverging Mushroom-Forming Fungi Provides Insights into the Origins of Lignocellulose Decay Capabilities.</title>
        <authorList>
            <person name="Nagy L.G."/>
            <person name="Riley R."/>
            <person name="Tritt A."/>
            <person name="Adam C."/>
            <person name="Daum C."/>
            <person name="Floudas D."/>
            <person name="Sun H."/>
            <person name="Yadav J.S."/>
            <person name="Pangilinan J."/>
            <person name="Larsson K.H."/>
            <person name="Matsuura K."/>
            <person name="Barry K."/>
            <person name="Labutti K."/>
            <person name="Kuo R."/>
            <person name="Ohm R.A."/>
            <person name="Bhattacharya S.S."/>
            <person name="Shirouzu T."/>
            <person name="Yoshinaga Y."/>
            <person name="Martin F.M."/>
            <person name="Grigoriev I.V."/>
            <person name="Hibbett D.S."/>
        </authorList>
    </citation>
    <scope>NUCLEOTIDE SEQUENCE [LARGE SCALE GENOMIC DNA]</scope>
    <source>
        <strain evidence="1 2">HHB9708</strain>
    </source>
</reference>
<evidence type="ECO:0000313" key="2">
    <source>
        <dbReference type="Proteomes" id="UP000076722"/>
    </source>
</evidence>
<proteinExistence type="predicted"/>
<organism evidence="1 2">
    <name type="scientific">Sistotremastrum niveocremeum HHB9708</name>
    <dbReference type="NCBI Taxonomy" id="1314777"/>
    <lineage>
        <taxon>Eukaryota</taxon>
        <taxon>Fungi</taxon>
        <taxon>Dikarya</taxon>
        <taxon>Basidiomycota</taxon>
        <taxon>Agaricomycotina</taxon>
        <taxon>Agaricomycetes</taxon>
        <taxon>Sistotremastrales</taxon>
        <taxon>Sistotremastraceae</taxon>
        <taxon>Sertulicium</taxon>
        <taxon>Sertulicium niveocremeum</taxon>
    </lineage>
</organism>
<dbReference type="AlphaFoldDB" id="A0A164MY45"/>
<evidence type="ECO:0000313" key="1">
    <source>
        <dbReference type="EMBL" id="KZS87165.1"/>
    </source>
</evidence>
<keyword evidence="2" id="KW-1185">Reference proteome</keyword>
<gene>
    <name evidence="1" type="ORF">SISNIDRAFT_471185</name>
</gene>
<accession>A0A164MY45</accession>